<evidence type="ECO:0000313" key="2">
    <source>
        <dbReference type="EMBL" id="KAK2956409.1"/>
    </source>
</evidence>
<dbReference type="EMBL" id="JARBJD010000056">
    <property type="protein sequence ID" value="KAK2956409.1"/>
    <property type="molecule type" value="Genomic_DNA"/>
</dbReference>
<feature type="region of interest" description="Disordered" evidence="1">
    <location>
        <begin position="467"/>
        <end position="527"/>
    </location>
</feature>
<feature type="compositionally biased region" description="Polar residues" evidence="1">
    <location>
        <begin position="514"/>
        <end position="527"/>
    </location>
</feature>
<feature type="compositionally biased region" description="Polar residues" evidence="1">
    <location>
        <begin position="134"/>
        <end position="143"/>
    </location>
</feature>
<evidence type="ECO:0000256" key="1">
    <source>
        <dbReference type="SAM" id="MobiDB-lite"/>
    </source>
</evidence>
<proteinExistence type="predicted"/>
<feature type="compositionally biased region" description="Basic and acidic residues" evidence="1">
    <location>
        <begin position="427"/>
        <end position="441"/>
    </location>
</feature>
<evidence type="ECO:0000313" key="3">
    <source>
        <dbReference type="Proteomes" id="UP001281761"/>
    </source>
</evidence>
<comment type="caution">
    <text evidence="2">The sequence shown here is derived from an EMBL/GenBank/DDBJ whole genome shotgun (WGS) entry which is preliminary data.</text>
</comment>
<gene>
    <name evidence="2" type="ORF">BLNAU_8632</name>
</gene>
<feature type="compositionally biased region" description="Polar residues" evidence="1">
    <location>
        <begin position="370"/>
        <end position="392"/>
    </location>
</feature>
<sequence length="527" mass="59040">MEVDELDSLRNRPHDSQEVVGDTSTSVNAESESHTDPNVTPPTLFANNSPQRSALHTPPHSPQSHQRTTRNQEFSHIGFISPAFVAKTRSSIQSHNFPNETHSNHSAIDLPHRTPKILQEGHSLHDFPVKTDTKSSLTPNSLKQKPIRTRNAPGLHVDVDPESTDDIPVPSTLPPTATAHSVPPQYAPRIQSPKNSDNVELNDDDDELDSLDLETLEVSKMIGKIHESLKDLSKHASQNLSDSLRQLETDTSSSPRPASQYTPNLQNSQTPNMNMVDVNQSKPLLSSNTSKKTLRTPPPHRKEEITPKSSKTPSRIPKLSKRAGNDKSEKFTASNVVVFKLNDDEVGPDKPLETPQRIVKIPKINEKAQKSSTNLVNDSGTSPRISVDTPTKTGRPPLSPSDPKHISPHPTKPTPFVPRTPPSTYRELFRQTKELRQKVEETTNPPFLRTVVLTRLTDDEKRELAKFEEEKRMEEEKRIEEETARRLAEEERRKSNTKTAGTPQRHSVAKRQPARQTQSISPSIKRH</sequence>
<feature type="region of interest" description="Disordered" evidence="1">
    <location>
        <begin position="1"/>
        <end position="76"/>
    </location>
</feature>
<feature type="compositionally biased region" description="Basic and acidic residues" evidence="1">
    <location>
        <begin position="467"/>
        <end position="494"/>
    </location>
</feature>
<evidence type="ECO:0008006" key="4">
    <source>
        <dbReference type="Google" id="ProtNLM"/>
    </source>
</evidence>
<keyword evidence="3" id="KW-1185">Reference proteome</keyword>
<dbReference type="Proteomes" id="UP001281761">
    <property type="component" value="Unassembled WGS sequence"/>
</dbReference>
<feature type="region of interest" description="Disordered" evidence="1">
    <location>
        <begin position="124"/>
        <end position="205"/>
    </location>
</feature>
<feature type="region of interest" description="Disordered" evidence="1">
    <location>
        <begin position="236"/>
        <end position="328"/>
    </location>
</feature>
<feature type="compositionally biased region" description="Basic and acidic residues" evidence="1">
    <location>
        <begin position="7"/>
        <end position="17"/>
    </location>
</feature>
<accession>A0ABQ9XY69</accession>
<feature type="region of interest" description="Disordered" evidence="1">
    <location>
        <begin position="364"/>
        <end position="442"/>
    </location>
</feature>
<reference evidence="2 3" key="1">
    <citation type="journal article" date="2022" name="bioRxiv">
        <title>Genomics of Preaxostyla Flagellates Illuminates Evolutionary Transitions and the Path Towards Mitochondrial Loss.</title>
        <authorList>
            <person name="Novak L.V.F."/>
            <person name="Treitli S.C."/>
            <person name="Pyrih J."/>
            <person name="Halakuc P."/>
            <person name="Pipaliya S.V."/>
            <person name="Vacek V."/>
            <person name="Brzon O."/>
            <person name="Soukal P."/>
            <person name="Eme L."/>
            <person name="Dacks J.B."/>
            <person name="Karnkowska A."/>
            <person name="Elias M."/>
            <person name="Hampl V."/>
        </authorList>
    </citation>
    <scope>NUCLEOTIDE SEQUENCE [LARGE SCALE GENOMIC DNA]</scope>
    <source>
        <strain evidence="2">NAU3</strain>
        <tissue evidence="2">Gut</tissue>
    </source>
</reference>
<protein>
    <recommendedName>
        <fullName evidence="4">TPX2 C-terminal domain-containing protein</fullName>
    </recommendedName>
</protein>
<feature type="compositionally biased region" description="Polar residues" evidence="1">
    <location>
        <begin position="236"/>
        <end position="291"/>
    </location>
</feature>
<feature type="compositionally biased region" description="Polar residues" evidence="1">
    <location>
        <begin position="62"/>
        <end position="74"/>
    </location>
</feature>
<feature type="compositionally biased region" description="Polar residues" evidence="1">
    <location>
        <begin position="45"/>
        <end position="54"/>
    </location>
</feature>
<organism evidence="2 3">
    <name type="scientific">Blattamonas nauphoetae</name>
    <dbReference type="NCBI Taxonomy" id="2049346"/>
    <lineage>
        <taxon>Eukaryota</taxon>
        <taxon>Metamonada</taxon>
        <taxon>Preaxostyla</taxon>
        <taxon>Oxymonadida</taxon>
        <taxon>Blattamonas</taxon>
    </lineage>
</organism>
<name>A0ABQ9XY69_9EUKA</name>
<feature type="compositionally biased region" description="Basic and acidic residues" evidence="1">
    <location>
        <begin position="124"/>
        <end position="133"/>
    </location>
</feature>
<feature type="compositionally biased region" description="Pro residues" evidence="1">
    <location>
        <begin position="410"/>
        <end position="421"/>
    </location>
</feature>